<evidence type="ECO:0000313" key="2">
    <source>
        <dbReference type="Proteomes" id="UP000276133"/>
    </source>
</evidence>
<comment type="caution">
    <text evidence="1">The sequence shown here is derived from an EMBL/GenBank/DDBJ whole genome shotgun (WGS) entry which is preliminary data.</text>
</comment>
<organism evidence="1 2">
    <name type="scientific">Brachionus plicatilis</name>
    <name type="common">Marine rotifer</name>
    <name type="synonym">Brachionus muelleri</name>
    <dbReference type="NCBI Taxonomy" id="10195"/>
    <lineage>
        <taxon>Eukaryota</taxon>
        <taxon>Metazoa</taxon>
        <taxon>Spiralia</taxon>
        <taxon>Gnathifera</taxon>
        <taxon>Rotifera</taxon>
        <taxon>Eurotatoria</taxon>
        <taxon>Monogononta</taxon>
        <taxon>Pseudotrocha</taxon>
        <taxon>Ploima</taxon>
        <taxon>Brachionidae</taxon>
        <taxon>Brachionus</taxon>
    </lineage>
</organism>
<gene>
    <name evidence="1" type="ORF">BpHYR1_022693</name>
</gene>
<accession>A0A3M7PEP3</accession>
<evidence type="ECO:0000313" key="1">
    <source>
        <dbReference type="EMBL" id="RMZ97157.1"/>
    </source>
</evidence>
<protein>
    <submittedName>
        <fullName evidence="1">Uncharacterized protein</fullName>
    </submittedName>
</protein>
<proteinExistence type="predicted"/>
<sequence length="26" mass="3148">MKKLILSYSMVKNWSFVKGQSMFCKY</sequence>
<name>A0A3M7PEP3_BRAPC</name>
<dbReference type="EMBL" id="REGN01011588">
    <property type="protein sequence ID" value="RMZ97157.1"/>
    <property type="molecule type" value="Genomic_DNA"/>
</dbReference>
<dbReference type="AlphaFoldDB" id="A0A3M7PEP3"/>
<keyword evidence="2" id="KW-1185">Reference proteome</keyword>
<reference evidence="1 2" key="1">
    <citation type="journal article" date="2018" name="Sci. Rep.">
        <title>Genomic signatures of local adaptation to the degree of environmental predictability in rotifers.</title>
        <authorList>
            <person name="Franch-Gras L."/>
            <person name="Hahn C."/>
            <person name="Garcia-Roger E.M."/>
            <person name="Carmona M.J."/>
            <person name="Serra M."/>
            <person name="Gomez A."/>
        </authorList>
    </citation>
    <scope>NUCLEOTIDE SEQUENCE [LARGE SCALE GENOMIC DNA]</scope>
    <source>
        <strain evidence="1">HYR1</strain>
    </source>
</reference>
<dbReference type="Proteomes" id="UP000276133">
    <property type="component" value="Unassembled WGS sequence"/>
</dbReference>